<dbReference type="Pfam" id="PF07238">
    <property type="entry name" value="PilZ"/>
    <property type="match status" value="1"/>
</dbReference>
<keyword evidence="3" id="KW-1185">Reference proteome</keyword>
<dbReference type="Gene3D" id="2.40.10.220">
    <property type="entry name" value="predicted glycosyltransferase like domains"/>
    <property type="match status" value="1"/>
</dbReference>
<dbReference type="AlphaFoldDB" id="A0A1V3A222"/>
<feature type="domain" description="PilZ" evidence="1">
    <location>
        <begin position="112"/>
        <end position="190"/>
    </location>
</feature>
<name>A0A1V3A222_9GAMM</name>
<dbReference type="STRING" id="252474.B1A74_00180"/>
<dbReference type="OrthoDB" id="7364397at2"/>
<protein>
    <submittedName>
        <fullName evidence="2">PilZ domain-containing protein</fullName>
    </submittedName>
</protein>
<dbReference type="GO" id="GO:0035438">
    <property type="term" value="F:cyclic-di-GMP binding"/>
    <property type="evidence" value="ECO:0007669"/>
    <property type="project" value="InterPro"/>
</dbReference>
<dbReference type="InterPro" id="IPR009875">
    <property type="entry name" value="PilZ_domain"/>
</dbReference>
<proteinExistence type="predicted"/>
<dbReference type="RefSeq" id="WP_077243415.1">
    <property type="nucleotide sequence ID" value="NZ_MUZR01000002.1"/>
</dbReference>
<gene>
    <name evidence="2" type="ORF">B1A74_00180</name>
</gene>
<accession>A0A1V3A222</accession>
<comment type="caution">
    <text evidence="2">The sequence shown here is derived from an EMBL/GenBank/DDBJ whole genome shotgun (WGS) entry which is preliminary data.</text>
</comment>
<evidence type="ECO:0000313" key="2">
    <source>
        <dbReference type="EMBL" id="OOC11427.1"/>
    </source>
</evidence>
<dbReference type="Proteomes" id="UP000189177">
    <property type="component" value="Unassembled WGS sequence"/>
</dbReference>
<evidence type="ECO:0000259" key="1">
    <source>
        <dbReference type="Pfam" id="PF07238"/>
    </source>
</evidence>
<dbReference type="EMBL" id="MUZR01000002">
    <property type="protein sequence ID" value="OOC11427.1"/>
    <property type="molecule type" value="Genomic_DNA"/>
</dbReference>
<dbReference type="SUPFAM" id="SSF141371">
    <property type="entry name" value="PilZ domain-like"/>
    <property type="match status" value="1"/>
</dbReference>
<evidence type="ECO:0000313" key="3">
    <source>
        <dbReference type="Proteomes" id="UP000189177"/>
    </source>
</evidence>
<sequence>MNHEELARELADFWLPTLQERDWEGRREVVNEVRAELCEYLPTGEEYESVSASFVAAVIDALGAPPVIRSAQASIYCFSSDQDHWGAAFAWQYVQGEETEDLSKFMETVCKDRRRWPRYLIDMITRIWVRGEALRCRLVDLSRGGARIAAPTGYRALPGPGTPIRVAVPNGNVREAVVVFAGQGRAGLQFYRSEYL</sequence>
<organism evidence="2 3">
    <name type="scientific">Thioalkalivibrio halophilus</name>
    <dbReference type="NCBI Taxonomy" id="252474"/>
    <lineage>
        <taxon>Bacteria</taxon>
        <taxon>Pseudomonadati</taxon>
        <taxon>Pseudomonadota</taxon>
        <taxon>Gammaproteobacteria</taxon>
        <taxon>Chromatiales</taxon>
        <taxon>Ectothiorhodospiraceae</taxon>
        <taxon>Thioalkalivibrio</taxon>
    </lineage>
</organism>
<reference evidence="2 3" key="1">
    <citation type="submission" date="2017-02" db="EMBL/GenBank/DDBJ databases">
        <title>Genomic diversity within the haloalkaliphilic genus Thioalkalivibrio.</title>
        <authorList>
            <person name="Ahn A.-C."/>
            <person name="Meier-Kolthoff J."/>
            <person name="Overmars L."/>
            <person name="Richter M."/>
            <person name="Woyke T."/>
            <person name="Sorokin D.Y."/>
            <person name="Muyzer G."/>
        </authorList>
    </citation>
    <scope>NUCLEOTIDE SEQUENCE [LARGE SCALE GENOMIC DNA]</scope>
    <source>
        <strain evidence="2 3">HL17</strain>
    </source>
</reference>